<protein>
    <submittedName>
        <fullName evidence="1">Uncharacterized protein</fullName>
    </submittedName>
</protein>
<accession>A0ABV4T110</accession>
<reference evidence="1 2" key="1">
    <citation type="submission" date="2024-08" db="EMBL/GenBank/DDBJ databases">
        <title>Genome sequence of Streptomyces aureus CACIA-1.46HGO.</title>
        <authorList>
            <person name="Evangelista-Martinez Z."/>
        </authorList>
    </citation>
    <scope>NUCLEOTIDE SEQUENCE [LARGE SCALE GENOMIC DNA]</scope>
    <source>
        <strain evidence="1 2">CACIA-1.46HGO</strain>
    </source>
</reference>
<gene>
    <name evidence="1" type="ORF">ACEG43_44130</name>
</gene>
<evidence type="ECO:0000313" key="2">
    <source>
        <dbReference type="Proteomes" id="UP001571476"/>
    </source>
</evidence>
<proteinExistence type="predicted"/>
<dbReference type="Proteomes" id="UP001571476">
    <property type="component" value="Unassembled WGS sequence"/>
</dbReference>
<organism evidence="1 2">
    <name type="scientific">Streptomyces aureus</name>
    <dbReference type="NCBI Taxonomy" id="193461"/>
    <lineage>
        <taxon>Bacteria</taxon>
        <taxon>Bacillati</taxon>
        <taxon>Actinomycetota</taxon>
        <taxon>Actinomycetes</taxon>
        <taxon>Kitasatosporales</taxon>
        <taxon>Streptomycetaceae</taxon>
        <taxon>Streptomyces</taxon>
    </lineage>
</organism>
<dbReference type="RefSeq" id="WP_372566918.1">
    <property type="nucleotide sequence ID" value="NZ_JBGOSP010000049.1"/>
</dbReference>
<dbReference type="EMBL" id="JBGOSP010000049">
    <property type="protein sequence ID" value="MFA3843043.1"/>
    <property type="molecule type" value="Genomic_DNA"/>
</dbReference>
<sequence length="40" mass="4159">MASTLASHKTYPVAAYTGTVHIPEDGQLIAYGPTTAHVST</sequence>
<evidence type="ECO:0000313" key="1">
    <source>
        <dbReference type="EMBL" id="MFA3843043.1"/>
    </source>
</evidence>
<keyword evidence="2" id="KW-1185">Reference proteome</keyword>
<name>A0ABV4T110_9ACTN</name>
<comment type="caution">
    <text evidence="1">The sequence shown here is derived from an EMBL/GenBank/DDBJ whole genome shotgun (WGS) entry which is preliminary data.</text>
</comment>